<feature type="compositionally biased region" description="Low complexity" evidence="1">
    <location>
        <begin position="782"/>
        <end position="813"/>
    </location>
</feature>
<keyword evidence="2" id="KW-0732">Signal</keyword>
<accession>A0A0U5CPR2</accession>
<keyword evidence="4" id="KW-1185">Reference proteome</keyword>
<feature type="chain" id="PRO_5006855786" description="Ig-like domain-containing protein" evidence="2">
    <location>
        <begin position="22"/>
        <end position="944"/>
    </location>
</feature>
<evidence type="ECO:0000256" key="2">
    <source>
        <dbReference type="SAM" id="SignalP"/>
    </source>
</evidence>
<feature type="region of interest" description="Disordered" evidence="1">
    <location>
        <begin position="782"/>
        <end position="815"/>
    </location>
</feature>
<sequence length="944" mass="99821">MRLFPLLCGCVLSSAAQYVAAGDSSTLPSIQISNQSLTTSHPPSILGFEVIVVVMTGIATSTLDSGIDHKGFTTYDCTTYTTGVTHTYTRPRTSTMTTTHTELSEPIPTTGGRGIGITSVSDSGSSSTRSVSTSITTDSGTEITSAGTGSDTSGSPLPKSSVPSTPESVTSSPDSLASLTSTTMTSNLNGHGSLITTSNTPGFATNNAFPGAIMTTTTDEHGNIITVLNSATQTTAAPVPDFITTTDAEGNIIPVSNCIELTSCIPWQTLSKDAISSSMSAISSEFRKLLPTFSPWEINPEPPLQTSIINGVQGVEHRIEDLVKRLGGESLPKCPESKRGLFDSLFDIAANAMDTIISALNCITSNTESLKKEIKGIDIEAVKNLLPRLISLDDKPTSTTSPTVTYSTRSSVSSSSCTSTTAYQVIILCEPSSITSVGQEIGTTTCPLTTSVTTADCSATDTTITITSTATPTETACAQESCAGGSCPAGDGKWVTISPIDCAKVPTVTVGGLPSATRRPDHTVPPRVTRRVYIKHDNDENPTNSLPSLSAQGSELTEHLKDLAGRLTIEGKWLSHKNGDTTGKWYPFANEKTAAGVTEASFSALVNGDLESYELEPLNTLIGTTENPGPLHYTLQPKIFAVTPFKHGGIGPLMYAKRIEWLPDQLHNYLYPDGSGQYDQKPESIPYKIAPRYLAENPESLSGKIILEATLLDHYEQSEGHLSAIGRCRLWINGKETVTWEFSSQGSVNAVGHGLNVLRARDSHYAGICPVSTLSSTQTSTTFTTTTKQPSASFTTASQSPTTTSATETATGAVPLPDDSSLIGKLQCYEHSDSAPTTIDAPTVQTLSDKCFDGTTIPAEKLSLGGPGEPSSISWAVNNYFTEIKFDPRCEGPAQNPQYPMVGYDCQSIIRENFALKSCVTKNGFGGSLRVGCLIYNSYVKGGG</sequence>
<evidence type="ECO:0000256" key="1">
    <source>
        <dbReference type="SAM" id="MobiDB-lite"/>
    </source>
</evidence>
<feature type="compositionally biased region" description="Low complexity" evidence="1">
    <location>
        <begin position="94"/>
        <end position="188"/>
    </location>
</feature>
<evidence type="ECO:0000313" key="3">
    <source>
        <dbReference type="EMBL" id="CEN61216.1"/>
    </source>
</evidence>
<name>A0A0U5CPR2_ASPCI</name>
<organism evidence="3 4">
    <name type="scientific">Aspergillus calidoustus</name>
    <dbReference type="NCBI Taxonomy" id="454130"/>
    <lineage>
        <taxon>Eukaryota</taxon>
        <taxon>Fungi</taxon>
        <taxon>Dikarya</taxon>
        <taxon>Ascomycota</taxon>
        <taxon>Pezizomycotina</taxon>
        <taxon>Eurotiomycetes</taxon>
        <taxon>Eurotiomycetidae</taxon>
        <taxon>Eurotiales</taxon>
        <taxon>Aspergillaceae</taxon>
        <taxon>Aspergillus</taxon>
        <taxon>Aspergillus subgen. Nidulantes</taxon>
    </lineage>
</organism>
<dbReference type="Proteomes" id="UP000054771">
    <property type="component" value="Unassembled WGS sequence"/>
</dbReference>
<feature type="region of interest" description="Disordered" evidence="1">
    <location>
        <begin position="94"/>
        <end position="201"/>
    </location>
</feature>
<evidence type="ECO:0008006" key="5">
    <source>
        <dbReference type="Google" id="ProtNLM"/>
    </source>
</evidence>
<evidence type="ECO:0000313" key="4">
    <source>
        <dbReference type="Proteomes" id="UP000054771"/>
    </source>
</evidence>
<dbReference type="AlphaFoldDB" id="A0A0U5CPR2"/>
<feature type="signal peptide" evidence="2">
    <location>
        <begin position="1"/>
        <end position="21"/>
    </location>
</feature>
<dbReference type="OMA" id="CITSNTE"/>
<dbReference type="OrthoDB" id="3886018at2759"/>
<proteinExistence type="predicted"/>
<dbReference type="EMBL" id="CDMC01000006">
    <property type="protein sequence ID" value="CEN61216.1"/>
    <property type="molecule type" value="Genomic_DNA"/>
</dbReference>
<reference evidence="4" key="1">
    <citation type="journal article" date="2016" name="Genome Announc.">
        <title>Draft genome sequences of fungus Aspergillus calidoustus.</title>
        <authorList>
            <person name="Horn F."/>
            <person name="Linde J."/>
            <person name="Mattern D.J."/>
            <person name="Walther G."/>
            <person name="Guthke R."/>
            <person name="Scherlach K."/>
            <person name="Martin K."/>
            <person name="Brakhage A.A."/>
            <person name="Petzke L."/>
            <person name="Valiante V."/>
        </authorList>
    </citation>
    <scope>NUCLEOTIDE SEQUENCE [LARGE SCALE GENOMIC DNA]</scope>
    <source>
        <strain evidence="4">SF006504</strain>
    </source>
</reference>
<gene>
    <name evidence="3" type="ORF">ASPCAL07879</name>
</gene>
<dbReference type="STRING" id="454130.A0A0U5CPR2"/>
<protein>
    <recommendedName>
        <fullName evidence="5">Ig-like domain-containing protein</fullName>
    </recommendedName>
</protein>